<protein>
    <recommendedName>
        <fullName evidence="5">Protease inhibitor Inh</fullName>
    </recommendedName>
</protein>
<dbReference type="AlphaFoldDB" id="A0A1B2AGM3"/>
<dbReference type="Proteomes" id="UP000092932">
    <property type="component" value="Chromosome"/>
</dbReference>
<keyword evidence="2" id="KW-0732">Signal</keyword>
<feature type="region of interest" description="Disordered" evidence="1">
    <location>
        <begin position="139"/>
        <end position="161"/>
    </location>
</feature>
<dbReference type="KEGG" id="ado:A6F68_02803"/>
<feature type="chain" id="PRO_5008534230" description="Protease inhibitor Inh" evidence="2">
    <location>
        <begin position="20"/>
        <end position="161"/>
    </location>
</feature>
<feature type="signal peptide" evidence="2">
    <location>
        <begin position="1"/>
        <end position="19"/>
    </location>
</feature>
<evidence type="ECO:0008006" key="5">
    <source>
        <dbReference type="Google" id="ProtNLM"/>
    </source>
</evidence>
<sequence length="161" mass="16717">MRPALFVTAIMAMSIAACQQQPAEESPGSPADNRDAGPVADAPAPSPTVSPTDTAGIPEMGIPTAIQGNWGMVPADCTSTRGDAKGLLRVSATTLTFYESVGRLGSIKERSDTSIRADYAFAGEGMEWTRDVSLSVDGDTLTRTDRGGGEPGGPFTYTRCG</sequence>
<keyword evidence="4" id="KW-1185">Reference proteome</keyword>
<accession>A0A1B2AGM3</accession>
<reference evidence="3 4" key="1">
    <citation type="submission" date="2016-07" db="EMBL/GenBank/DDBJ databases">
        <title>Complete genome sequence of Altererythrobacter dongtanensis KCTC 22672, a type strain with esterase isolated from tidal flat.</title>
        <authorList>
            <person name="Cheng H."/>
            <person name="Wu Y.-H."/>
            <person name="Zhou P."/>
            <person name="Huo Y.-Y."/>
            <person name="Wang C.-S."/>
            <person name="Xu X.-W."/>
        </authorList>
    </citation>
    <scope>NUCLEOTIDE SEQUENCE [LARGE SCALE GENOMIC DNA]</scope>
    <source>
        <strain evidence="3 4">KCTC 22672</strain>
    </source>
</reference>
<gene>
    <name evidence="3" type="ORF">A6F68_02803</name>
</gene>
<feature type="region of interest" description="Disordered" evidence="1">
    <location>
        <begin position="19"/>
        <end position="63"/>
    </location>
</feature>
<organism evidence="3 4">
    <name type="scientific">Tsuneonella dongtanensis</name>
    <dbReference type="NCBI Taxonomy" id="692370"/>
    <lineage>
        <taxon>Bacteria</taxon>
        <taxon>Pseudomonadati</taxon>
        <taxon>Pseudomonadota</taxon>
        <taxon>Alphaproteobacteria</taxon>
        <taxon>Sphingomonadales</taxon>
        <taxon>Erythrobacteraceae</taxon>
        <taxon>Tsuneonella</taxon>
    </lineage>
</organism>
<dbReference type="PROSITE" id="PS51257">
    <property type="entry name" value="PROKAR_LIPOPROTEIN"/>
    <property type="match status" value="1"/>
</dbReference>
<evidence type="ECO:0000313" key="3">
    <source>
        <dbReference type="EMBL" id="ANY21292.1"/>
    </source>
</evidence>
<name>A0A1B2AGM3_9SPHN</name>
<evidence type="ECO:0000256" key="2">
    <source>
        <dbReference type="SAM" id="SignalP"/>
    </source>
</evidence>
<evidence type="ECO:0000313" key="4">
    <source>
        <dbReference type="Proteomes" id="UP000092932"/>
    </source>
</evidence>
<proteinExistence type="predicted"/>
<evidence type="ECO:0000256" key="1">
    <source>
        <dbReference type="SAM" id="MobiDB-lite"/>
    </source>
</evidence>
<dbReference type="PATRIC" id="fig|692370.5.peg.2811"/>
<dbReference type="EMBL" id="CP016591">
    <property type="protein sequence ID" value="ANY21292.1"/>
    <property type="molecule type" value="Genomic_DNA"/>
</dbReference>
<dbReference type="RefSeq" id="WP_067681363.1">
    <property type="nucleotide sequence ID" value="NZ_CP016591.1"/>
</dbReference>